<dbReference type="Proteomes" id="UP000184088">
    <property type="component" value="Unassembled WGS sequence"/>
</dbReference>
<keyword evidence="9 10" id="KW-0131">Cell cycle</keyword>
<evidence type="ECO:0000256" key="8">
    <source>
        <dbReference type="ARBA" id="ARBA00023136"/>
    </source>
</evidence>
<evidence type="ECO:0000256" key="5">
    <source>
        <dbReference type="ARBA" id="ARBA00022618"/>
    </source>
</evidence>
<dbReference type="NCBIfam" id="NF038347">
    <property type="entry name" value="FtsX_Gpos"/>
    <property type="match status" value="1"/>
</dbReference>
<sequence>MIYRRIKYFISEGMVNLWRNRAMAVAAITAVVVSLVVLGVFTALVMNVDYIASQVESELVLRAYIQDNIKGDDVNAIKNQISQVDGVKSVKYESKQQALENYKKQLGKNAYLLNGLEKDNPLPQSFIVNITEPYKIKSVAAAISRIKGVTEVNYGRDVVDKLLKITNIVRIIGIVLIGTLVFVSIILISNTIKLAVYARRREINIMKYVGATDWFIRWPFMIEGFLLGVIGSFIAIVIVGYAYYYLTDALNNQLVIFSLIPYNRLLPYIAKLFMGLGCVIGVMGSGLSVRKFLRV</sequence>
<evidence type="ECO:0000256" key="4">
    <source>
        <dbReference type="ARBA" id="ARBA00022475"/>
    </source>
</evidence>
<dbReference type="Pfam" id="PF02687">
    <property type="entry name" value="FtsX"/>
    <property type="match status" value="1"/>
</dbReference>
<keyword evidence="8 10" id="KW-0472">Membrane</keyword>
<dbReference type="InterPro" id="IPR058204">
    <property type="entry name" value="FtsX_firmicutes-type"/>
</dbReference>
<feature type="domain" description="ABC3 transporter permease C-terminal" evidence="12">
    <location>
        <begin position="175"/>
        <end position="294"/>
    </location>
</feature>
<gene>
    <name evidence="14" type="ORF">SAMN02746089_02323</name>
</gene>
<evidence type="ECO:0000256" key="3">
    <source>
        <dbReference type="ARBA" id="ARBA00021907"/>
    </source>
</evidence>
<dbReference type="PANTHER" id="PTHR47755:SF1">
    <property type="entry name" value="CELL DIVISION PROTEIN FTSX"/>
    <property type="match status" value="1"/>
</dbReference>
<evidence type="ECO:0000256" key="9">
    <source>
        <dbReference type="ARBA" id="ARBA00023306"/>
    </source>
</evidence>
<evidence type="ECO:0000256" key="1">
    <source>
        <dbReference type="ARBA" id="ARBA00004651"/>
    </source>
</evidence>
<feature type="transmembrane region" description="Helical" evidence="11">
    <location>
        <begin position="168"/>
        <end position="192"/>
    </location>
</feature>
<keyword evidence="4 10" id="KW-1003">Cell membrane</keyword>
<dbReference type="RefSeq" id="WP_073345564.1">
    <property type="nucleotide sequence ID" value="NZ_FQVH01000035.1"/>
</dbReference>
<feature type="transmembrane region" description="Helical" evidence="11">
    <location>
        <begin position="21"/>
        <end position="46"/>
    </location>
</feature>
<feature type="domain" description="FtsX extracellular" evidence="13">
    <location>
        <begin position="61"/>
        <end position="152"/>
    </location>
</feature>
<name>A0A1M5DE86_9THEO</name>
<dbReference type="Pfam" id="PF18075">
    <property type="entry name" value="FtsX_ECD"/>
    <property type="match status" value="1"/>
</dbReference>
<dbReference type="GO" id="GO:0051301">
    <property type="term" value="P:cell division"/>
    <property type="evidence" value="ECO:0007669"/>
    <property type="project" value="UniProtKB-KW"/>
</dbReference>
<keyword evidence="5 10" id="KW-0132">Cell division</keyword>
<protein>
    <recommendedName>
        <fullName evidence="3 10">Cell division protein FtsX</fullName>
    </recommendedName>
</protein>
<evidence type="ECO:0000313" key="15">
    <source>
        <dbReference type="Proteomes" id="UP000184088"/>
    </source>
</evidence>
<evidence type="ECO:0000256" key="11">
    <source>
        <dbReference type="SAM" id="Phobius"/>
    </source>
</evidence>
<keyword evidence="7 11" id="KW-1133">Transmembrane helix</keyword>
<evidence type="ECO:0000256" key="2">
    <source>
        <dbReference type="ARBA" id="ARBA00007379"/>
    </source>
</evidence>
<keyword evidence="6 11" id="KW-0812">Transmembrane</keyword>
<evidence type="ECO:0000256" key="6">
    <source>
        <dbReference type="ARBA" id="ARBA00022692"/>
    </source>
</evidence>
<keyword evidence="15" id="KW-1185">Reference proteome</keyword>
<comment type="similarity">
    <text evidence="2 10">Belongs to the ABC-4 integral membrane protein family. FtsX subfamily.</text>
</comment>
<dbReference type="InterPro" id="IPR003838">
    <property type="entry name" value="ABC3_permease_C"/>
</dbReference>
<evidence type="ECO:0000256" key="10">
    <source>
        <dbReference type="PIRNR" id="PIRNR003097"/>
    </source>
</evidence>
<proteinExistence type="inferred from homology"/>
<accession>A0A1M5DE86</accession>
<dbReference type="GO" id="GO:0005886">
    <property type="term" value="C:plasma membrane"/>
    <property type="evidence" value="ECO:0007669"/>
    <property type="project" value="UniProtKB-SubCell"/>
</dbReference>
<feature type="transmembrane region" description="Helical" evidence="11">
    <location>
        <begin position="266"/>
        <end position="289"/>
    </location>
</feature>
<dbReference type="InterPro" id="IPR040690">
    <property type="entry name" value="FtsX_ECD"/>
</dbReference>
<dbReference type="STRING" id="1121256.SAMN02746089_02323"/>
<evidence type="ECO:0000256" key="7">
    <source>
        <dbReference type="ARBA" id="ARBA00022989"/>
    </source>
</evidence>
<dbReference type="OrthoDB" id="9812531at2"/>
<evidence type="ECO:0000259" key="12">
    <source>
        <dbReference type="Pfam" id="PF02687"/>
    </source>
</evidence>
<evidence type="ECO:0000259" key="13">
    <source>
        <dbReference type="Pfam" id="PF18075"/>
    </source>
</evidence>
<dbReference type="Gene3D" id="3.30.70.3040">
    <property type="match status" value="1"/>
</dbReference>
<comment type="function">
    <text evidence="10">Part of the ABC transporter FtsEX involved in asymmetric cellular division facilitating the initiation of sporulation.</text>
</comment>
<organism evidence="14 15">
    <name type="scientific">Caldanaerobius fijiensis DSM 17918</name>
    <dbReference type="NCBI Taxonomy" id="1121256"/>
    <lineage>
        <taxon>Bacteria</taxon>
        <taxon>Bacillati</taxon>
        <taxon>Bacillota</taxon>
        <taxon>Clostridia</taxon>
        <taxon>Thermoanaerobacterales</taxon>
        <taxon>Thermoanaerobacteraceae</taxon>
        <taxon>Caldanaerobius</taxon>
    </lineage>
</organism>
<feature type="transmembrane region" description="Helical" evidence="11">
    <location>
        <begin position="225"/>
        <end position="246"/>
    </location>
</feature>
<evidence type="ECO:0000313" key="14">
    <source>
        <dbReference type="EMBL" id="SHF65388.1"/>
    </source>
</evidence>
<dbReference type="EMBL" id="FQVH01000035">
    <property type="protein sequence ID" value="SHF65388.1"/>
    <property type="molecule type" value="Genomic_DNA"/>
</dbReference>
<reference evidence="14 15" key="1">
    <citation type="submission" date="2016-11" db="EMBL/GenBank/DDBJ databases">
        <authorList>
            <person name="Jaros S."/>
            <person name="Januszkiewicz K."/>
            <person name="Wedrychowicz H."/>
        </authorList>
    </citation>
    <scope>NUCLEOTIDE SEQUENCE [LARGE SCALE GENOMIC DNA]</scope>
    <source>
        <strain evidence="14 15">DSM 17918</strain>
    </source>
</reference>
<dbReference type="PIRSF" id="PIRSF003097">
    <property type="entry name" value="FtsX"/>
    <property type="match status" value="1"/>
</dbReference>
<comment type="subcellular location">
    <subcellularLocation>
        <location evidence="1">Cell membrane</location>
        <topology evidence="1">Multi-pass membrane protein</topology>
    </subcellularLocation>
</comment>
<dbReference type="AlphaFoldDB" id="A0A1M5DE86"/>
<dbReference type="InterPro" id="IPR004513">
    <property type="entry name" value="FtsX"/>
</dbReference>
<dbReference type="PANTHER" id="PTHR47755">
    <property type="entry name" value="CELL DIVISION PROTEIN FTSX"/>
    <property type="match status" value="1"/>
</dbReference>